<sequence length="60" mass="7086">MVHRRVNTNSLLCEIHLIENGDFLLLRRFHDTSKLVFTAPRRQYGQSATSNYDTIGFRIY</sequence>
<keyword evidence="2" id="KW-1185">Reference proteome</keyword>
<reference evidence="1 2" key="1">
    <citation type="journal article" date="2020" name="Genome Biol. Evol.">
        <title>Comparative genomics of Sclerotiniaceae.</title>
        <authorList>
            <person name="Valero Jimenez C.A."/>
            <person name="Steentjes M."/>
            <person name="Scholten O.E."/>
            <person name="Van Kan J.A.L."/>
        </authorList>
    </citation>
    <scope>NUCLEOTIDE SEQUENCE [LARGE SCALE GENOMIC DNA]</scope>
    <source>
        <strain evidence="1 2">B1</strain>
    </source>
</reference>
<dbReference type="EMBL" id="RCSX01000006">
    <property type="protein sequence ID" value="KAF7933819.1"/>
    <property type="molecule type" value="Genomic_DNA"/>
</dbReference>
<organism evidence="1 2">
    <name type="scientific">Botrytis deweyae</name>
    <dbReference type="NCBI Taxonomy" id="2478750"/>
    <lineage>
        <taxon>Eukaryota</taxon>
        <taxon>Fungi</taxon>
        <taxon>Dikarya</taxon>
        <taxon>Ascomycota</taxon>
        <taxon>Pezizomycotina</taxon>
        <taxon>Leotiomycetes</taxon>
        <taxon>Helotiales</taxon>
        <taxon>Sclerotiniaceae</taxon>
        <taxon>Botrytis</taxon>
    </lineage>
</organism>
<evidence type="ECO:0000313" key="2">
    <source>
        <dbReference type="Proteomes" id="UP000783213"/>
    </source>
</evidence>
<evidence type="ECO:0008006" key="3">
    <source>
        <dbReference type="Google" id="ProtNLM"/>
    </source>
</evidence>
<accession>A0ABQ7ITU7</accession>
<dbReference type="Proteomes" id="UP000783213">
    <property type="component" value="Unassembled WGS sequence"/>
</dbReference>
<evidence type="ECO:0000313" key="1">
    <source>
        <dbReference type="EMBL" id="KAF7933819.1"/>
    </source>
</evidence>
<protein>
    <recommendedName>
        <fullName evidence="3">Fungal-type protein kinase domain-containing protein</fullName>
    </recommendedName>
</protein>
<dbReference type="RefSeq" id="XP_038812612.1">
    <property type="nucleotide sequence ID" value="XM_038951148.1"/>
</dbReference>
<comment type="caution">
    <text evidence="1">The sequence shown here is derived from an EMBL/GenBank/DDBJ whole genome shotgun (WGS) entry which is preliminary data.</text>
</comment>
<proteinExistence type="predicted"/>
<name>A0ABQ7ITU7_9HELO</name>
<gene>
    <name evidence="1" type="ORF">EAE98_003528</name>
</gene>
<dbReference type="GeneID" id="62230302"/>